<keyword evidence="4" id="KW-1185">Reference proteome</keyword>
<reference evidence="4" key="1">
    <citation type="journal article" date="2019" name="Int. J. Syst. Evol. Microbiol.">
        <title>The Global Catalogue of Microorganisms (GCM) 10K type strain sequencing project: providing services to taxonomists for standard genome sequencing and annotation.</title>
        <authorList>
            <consortium name="The Broad Institute Genomics Platform"/>
            <consortium name="The Broad Institute Genome Sequencing Center for Infectious Disease"/>
            <person name="Wu L."/>
            <person name="Ma J."/>
        </authorList>
    </citation>
    <scope>NUCLEOTIDE SEQUENCE [LARGE SCALE GENOMIC DNA]</scope>
    <source>
        <strain evidence="4">JCM 16673</strain>
    </source>
</reference>
<evidence type="ECO:0000313" key="3">
    <source>
        <dbReference type="EMBL" id="GAA4023013.1"/>
    </source>
</evidence>
<organism evidence="3 4">
    <name type="scientific">Actimicrobium antarcticum</name>
    <dbReference type="NCBI Taxonomy" id="1051899"/>
    <lineage>
        <taxon>Bacteria</taxon>
        <taxon>Pseudomonadati</taxon>
        <taxon>Pseudomonadota</taxon>
        <taxon>Betaproteobacteria</taxon>
        <taxon>Burkholderiales</taxon>
        <taxon>Oxalobacteraceae</taxon>
        <taxon>Actimicrobium</taxon>
    </lineage>
</organism>
<dbReference type="InterPro" id="IPR003033">
    <property type="entry name" value="SCP2_sterol-bd_dom"/>
</dbReference>
<dbReference type="PANTHER" id="PTHR38693">
    <property type="entry name" value="UBIQUINONE BIOSYNTHESIS PROTEIN UBIJ"/>
    <property type="match status" value="1"/>
</dbReference>
<dbReference type="PANTHER" id="PTHR38693:SF1">
    <property type="entry name" value="UBIQUINONE BIOSYNTHESIS ACCESSORY FACTOR UBIJ"/>
    <property type="match status" value="1"/>
</dbReference>
<comment type="caution">
    <text evidence="3">The sequence shown here is derived from an EMBL/GenBank/DDBJ whole genome shotgun (WGS) entry which is preliminary data.</text>
</comment>
<comment type="subcellular location">
    <subcellularLocation>
        <location evidence="1">Cytoplasm</location>
    </subcellularLocation>
</comment>
<evidence type="ECO:0000259" key="2">
    <source>
        <dbReference type="Pfam" id="PF02036"/>
    </source>
</evidence>
<dbReference type="HAMAP" id="MF_02215">
    <property type="entry name" value="UbiJ"/>
    <property type="match status" value="1"/>
</dbReference>
<sequence>MTLSPLPQVVPAAINHLLEQEPWARTRLIAHAGKVACFDLGLLTLTMQITPDGMVRNADAGAVPQVTIRIKPADVPLILQNRARAFSYVTIEGDADLANTISQLGQSLRWEAEADLSRLVGDIAAVRIVAGAKSLVQNISSTHQKLAETTAEYFLEENPMLMRPQAVRDFATDVARLRDDVQRMAKRIERLKGRAQ</sequence>
<proteinExistence type="inferred from homology"/>
<keyword evidence="1" id="KW-0963">Cytoplasm</keyword>
<dbReference type="Pfam" id="PF02036">
    <property type="entry name" value="SCP2"/>
    <property type="match status" value="1"/>
</dbReference>
<dbReference type="Proteomes" id="UP001501353">
    <property type="component" value="Unassembled WGS sequence"/>
</dbReference>
<keyword evidence="1" id="KW-0831">Ubiquinone biosynthesis</keyword>
<dbReference type="InterPro" id="IPR038989">
    <property type="entry name" value="UbiJ"/>
</dbReference>
<gene>
    <name evidence="1" type="primary">ubiJ</name>
    <name evidence="3" type="ORF">GCM10022212_20440</name>
</gene>
<comment type="function">
    <text evidence="1">Required for ubiquinone (coenzyme Q) biosynthesis. Binds hydrophobic ubiquinone biosynthetic intermediates via its SCP2 domain and is essential for the stability of the Ubi complex. May constitute a docking platform where Ubi enzymes assemble and access their SCP2-bound polyprenyl substrates.</text>
</comment>
<dbReference type="RefSeq" id="WP_344763200.1">
    <property type="nucleotide sequence ID" value="NZ_BAAAZE010000008.1"/>
</dbReference>
<protein>
    <recommendedName>
        <fullName evidence="1">Ubiquinone biosynthesis accessory factor UbiJ</fullName>
    </recommendedName>
</protein>
<evidence type="ECO:0000313" key="4">
    <source>
        <dbReference type="Proteomes" id="UP001501353"/>
    </source>
</evidence>
<name>A0ABP7T9D6_9BURK</name>
<dbReference type="EMBL" id="BAAAZE010000008">
    <property type="protein sequence ID" value="GAA4023013.1"/>
    <property type="molecule type" value="Genomic_DNA"/>
</dbReference>
<comment type="similarity">
    <text evidence="1">Belongs to the UbiJ family.</text>
</comment>
<comment type="pathway">
    <text evidence="1">Cofactor biosynthesis; ubiquinone biosynthesis.</text>
</comment>
<feature type="domain" description="SCP2" evidence="2">
    <location>
        <begin position="14"/>
        <end position="104"/>
    </location>
</feature>
<accession>A0ABP7T9D6</accession>
<evidence type="ECO:0000256" key="1">
    <source>
        <dbReference type="HAMAP-Rule" id="MF_02215"/>
    </source>
</evidence>